<keyword evidence="12" id="KW-1185">Reference proteome</keyword>
<reference evidence="11" key="1">
    <citation type="submission" date="2020-03" db="EMBL/GenBank/DDBJ databases">
        <title>Studies in the Genomics of Life Span.</title>
        <authorList>
            <person name="Glass D."/>
        </authorList>
    </citation>
    <scope>NUCLEOTIDE SEQUENCE</scope>
    <source>
        <strain evidence="11">SUZIE</strain>
        <tissue evidence="11">Muscle</tissue>
    </source>
</reference>
<protein>
    <submittedName>
        <fullName evidence="11">Olfactory receptor 2B6</fullName>
    </submittedName>
</protein>
<evidence type="ECO:0000256" key="9">
    <source>
        <dbReference type="ARBA" id="ARBA00023224"/>
    </source>
</evidence>
<keyword evidence="3" id="KW-1003">Cell membrane</keyword>
<evidence type="ECO:0000256" key="8">
    <source>
        <dbReference type="ARBA" id="ARBA00023170"/>
    </source>
</evidence>
<dbReference type="PANTHER" id="PTHR26453">
    <property type="entry name" value="OLFACTORY RECEPTOR"/>
    <property type="match status" value="1"/>
</dbReference>
<keyword evidence="9" id="KW-0807">Transducer</keyword>
<dbReference type="SUPFAM" id="SSF81321">
    <property type="entry name" value="Family A G protein-coupled receptor-like"/>
    <property type="match status" value="1"/>
</dbReference>
<dbReference type="EMBL" id="JAATJV010215593">
    <property type="protein sequence ID" value="MBZ3874012.1"/>
    <property type="molecule type" value="Genomic_DNA"/>
</dbReference>
<comment type="similarity">
    <text evidence="2">Belongs to the G-protein coupled receptor 1 family.</text>
</comment>
<keyword evidence="5" id="KW-1133">Transmembrane helix</keyword>
<name>A0AA41ML86_SCICA</name>
<dbReference type="GO" id="GO:0004930">
    <property type="term" value="F:G protein-coupled receptor activity"/>
    <property type="evidence" value="ECO:0007669"/>
    <property type="project" value="UniProtKB-KW"/>
</dbReference>
<evidence type="ECO:0000256" key="6">
    <source>
        <dbReference type="ARBA" id="ARBA00023040"/>
    </source>
</evidence>
<keyword evidence="8 11" id="KW-0675">Receptor</keyword>
<evidence type="ECO:0000256" key="4">
    <source>
        <dbReference type="ARBA" id="ARBA00022692"/>
    </source>
</evidence>
<keyword evidence="6" id="KW-0297">G-protein coupled receptor</keyword>
<proteinExistence type="inferred from homology"/>
<keyword evidence="7" id="KW-0472">Membrane</keyword>
<evidence type="ECO:0000256" key="10">
    <source>
        <dbReference type="SAM" id="MobiDB-lite"/>
    </source>
</evidence>
<comment type="caution">
    <text evidence="11">The sequence shown here is derived from an EMBL/GenBank/DDBJ whole genome shotgun (WGS) entry which is preliminary data.</text>
</comment>
<dbReference type="GO" id="GO:0005886">
    <property type="term" value="C:plasma membrane"/>
    <property type="evidence" value="ECO:0007669"/>
    <property type="project" value="UniProtKB-SubCell"/>
</dbReference>
<dbReference type="Proteomes" id="UP001166674">
    <property type="component" value="Unassembled WGS sequence"/>
</dbReference>
<evidence type="ECO:0000313" key="12">
    <source>
        <dbReference type="Proteomes" id="UP001166674"/>
    </source>
</evidence>
<evidence type="ECO:0000256" key="3">
    <source>
        <dbReference type="ARBA" id="ARBA00022475"/>
    </source>
</evidence>
<sequence>MCAPGDPRLQPGHGLGGGRRGEGSFCAASGPAVTGAPSAGPFSVSRPDGPPQPVVILVPRLDARRRTPLYFCLGTVPTGLCHATCAVPRRLVSLSGGRKVISFPGRVARFSRFWPWGQRSASCWPSCPWTGSWPSATRSVTPLSCALGSACGWPPPPGRWALGTRCGCPHSPSAAALRPRVTHRFLCEVPALLRPSSVDTTASEAGLFFVSVVSTQSPDARPPSYACIAPPSSDAVCKGRRKALDGWRPSLVVTLLWLGYFQVPAAPLPSSRDWGKKVSLFYGAFAPMLNPLFYTLRNREVKDAFRRRTARVCPLRRGGQP</sequence>
<comment type="subcellular location">
    <subcellularLocation>
        <location evidence="1">Cell membrane</location>
        <topology evidence="1">Multi-pass membrane protein</topology>
    </subcellularLocation>
</comment>
<evidence type="ECO:0000256" key="7">
    <source>
        <dbReference type="ARBA" id="ARBA00023136"/>
    </source>
</evidence>
<evidence type="ECO:0000313" key="11">
    <source>
        <dbReference type="EMBL" id="MBZ3874012.1"/>
    </source>
</evidence>
<evidence type="ECO:0000256" key="5">
    <source>
        <dbReference type="ARBA" id="ARBA00022989"/>
    </source>
</evidence>
<accession>A0AA41ML86</accession>
<evidence type="ECO:0000256" key="1">
    <source>
        <dbReference type="ARBA" id="ARBA00004651"/>
    </source>
</evidence>
<dbReference type="FunFam" id="1.10.1220.70:FF:000001">
    <property type="entry name" value="Olfactory receptor"/>
    <property type="match status" value="1"/>
</dbReference>
<gene>
    <name evidence="11" type="ORF">SUZIE_125815</name>
</gene>
<evidence type="ECO:0000256" key="2">
    <source>
        <dbReference type="ARBA" id="ARBA00010663"/>
    </source>
</evidence>
<keyword evidence="4" id="KW-0812">Transmembrane</keyword>
<dbReference type="AlphaFoldDB" id="A0AA41ML86"/>
<organism evidence="11 12">
    <name type="scientific">Sciurus carolinensis</name>
    <name type="common">Eastern gray squirrel</name>
    <dbReference type="NCBI Taxonomy" id="30640"/>
    <lineage>
        <taxon>Eukaryota</taxon>
        <taxon>Metazoa</taxon>
        <taxon>Chordata</taxon>
        <taxon>Craniata</taxon>
        <taxon>Vertebrata</taxon>
        <taxon>Euteleostomi</taxon>
        <taxon>Mammalia</taxon>
        <taxon>Eutheria</taxon>
        <taxon>Euarchontoglires</taxon>
        <taxon>Glires</taxon>
        <taxon>Rodentia</taxon>
        <taxon>Sciuromorpha</taxon>
        <taxon>Sciuridae</taxon>
        <taxon>Sciurinae</taxon>
        <taxon>Sciurini</taxon>
        <taxon>Sciurus</taxon>
    </lineage>
</organism>
<feature type="region of interest" description="Disordered" evidence="10">
    <location>
        <begin position="1"/>
        <end position="21"/>
    </location>
</feature>